<comment type="caution">
    <text evidence="7">The sequence shown here is derived from an EMBL/GenBank/DDBJ whole genome shotgun (WGS) entry which is preliminary data.</text>
</comment>
<feature type="region of interest" description="Disordered" evidence="5">
    <location>
        <begin position="48"/>
        <end position="83"/>
    </location>
</feature>
<dbReference type="Pfam" id="PF13624">
    <property type="entry name" value="SurA_N_3"/>
    <property type="match status" value="1"/>
</dbReference>
<keyword evidence="4" id="KW-0143">Chaperone</keyword>
<name>A0ABS6V5U8_9SPHN</name>
<dbReference type="Proteomes" id="UP000698028">
    <property type="component" value="Unassembled WGS sequence"/>
</dbReference>
<keyword evidence="8" id="KW-1185">Reference proteome</keyword>
<evidence type="ECO:0000313" key="8">
    <source>
        <dbReference type="Proteomes" id="UP000698028"/>
    </source>
</evidence>
<evidence type="ECO:0000259" key="6">
    <source>
        <dbReference type="Pfam" id="PF13145"/>
    </source>
</evidence>
<keyword evidence="2" id="KW-1003">Cell membrane</keyword>
<dbReference type="PANTHER" id="PTHR47529:SF1">
    <property type="entry name" value="PERIPLASMIC CHAPERONE PPID"/>
    <property type="match status" value="1"/>
</dbReference>
<evidence type="ECO:0000256" key="5">
    <source>
        <dbReference type="SAM" id="MobiDB-lite"/>
    </source>
</evidence>
<proteinExistence type="predicted"/>
<evidence type="ECO:0000256" key="4">
    <source>
        <dbReference type="ARBA" id="ARBA00023186"/>
    </source>
</evidence>
<evidence type="ECO:0000256" key="2">
    <source>
        <dbReference type="ARBA" id="ARBA00022475"/>
    </source>
</evidence>
<dbReference type="RefSeq" id="WP_218632891.1">
    <property type="nucleotide sequence ID" value="NZ_JAHVAH010000001.1"/>
</dbReference>
<dbReference type="InterPro" id="IPR000297">
    <property type="entry name" value="PPIase_PpiC"/>
</dbReference>
<dbReference type="InterPro" id="IPR052029">
    <property type="entry name" value="PpiD_chaperone"/>
</dbReference>
<organism evidence="7 8">
    <name type="scientific">Sphingomicrobium clamense</name>
    <dbReference type="NCBI Taxonomy" id="2851013"/>
    <lineage>
        <taxon>Bacteria</taxon>
        <taxon>Pseudomonadati</taxon>
        <taxon>Pseudomonadota</taxon>
        <taxon>Alphaproteobacteria</taxon>
        <taxon>Sphingomonadales</taxon>
        <taxon>Sphingomonadaceae</taxon>
        <taxon>Sphingomicrobium</taxon>
    </lineage>
</organism>
<sequence>MISAFRNMSNSKVGMAIIIVIGAVIVFSFAMADISNVGVGGGARTSNLAEAGGEPVTDRQMSDALEQELARQRQQNPEADYPDLDPLFDPILESLITERALQAFAKDNGFILSKRLIDAEIARLPNVTGADGKFSDAAYRAFLSQARLTDAQIRDEFRLQLLNRLMLVPVAAEVRVPNGIARPYASMLLERREAEVVMVPAAPFAAGIDPTDEQIQGFYRAQAVRYMVPEQRVLRFAAITPDSVSVAEPSEAEITASLNARASEFSSQDIRVISQVVLPDEATAVMVADAAREGSFADAVAPQGFSAADVSVGPQTREQFEDLTSEGVAAAVFANSVDAGSIVGPVRSSFGWHVVRVDSIRSEGGTSPAEARAQVIADLRAAQRQASLSEKVADFEDLIRDGASFTEAAAETGLTITETPAITASGRDLDNPDYRLPDGYQQALTNGFQMFAGDDPEVAVVGEDEGFVMVAVGDIIEAAPAPLAEIRDRVRQDLIEREALAAARRVATAIQQAMAGGASTSDAVAKAEADEGIDLPAVREIEFRRMDLAQFQGNVPAPVQMMFNLTEGQSRVTGGATNEGIYVVKTVGIERGDATTNPGLVSQTSQGFRQVFGNELTEQFLRAVREDVGVSRNESVIAATRQRITGGGQ</sequence>
<evidence type="ECO:0000256" key="3">
    <source>
        <dbReference type="ARBA" id="ARBA00023136"/>
    </source>
</evidence>
<protein>
    <submittedName>
        <fullName evidence="7">SurA N-terminal domain-containing protein</fullName>
    </submittedName>
</protein>
<gene>
    <name evidence="7" type="ORF">KTQ36_06500</name>
</gene>
<keyword evidence="3" id="KW-0472">Membrane</keyword>
<dbReference type="Pfam" id="PF13145">
    <property type="entry name" value="Rotamase_2"/>
    <property type="match status" value="1"/>
</dbReference>
<evidence type="ECO:0000256" key="1">
    <source>
        <dbReference type="ARBA" id="ARBA00004236"/>
    </source>
</evidence>
<dbReference type="PANTHER" id="PTHR47529">
    <property type="entry name" value="PEPTIDYL-PROLYL CIS-TRANS ISOMERASE D"/>
    <property type="match status" value="1"/>
</dbReference>
<accession>A0ABS6V5U8</accession>
<evidence type="ECO:0000313" key="7">
    <source>
        <dbReference type="EMBL" id="MBW0144944.1"/>
    </source>
</evidence>
<feature type="domain" description="PpiC" evidence="6">
    <location>
        <begin position="249"/>
        <end position="372"/>
    </location>
</feature>
<comment type="subcellular location">
    <subcellularLocation>
        <location evidence="1">Cell membrane</location>
    </subcellularLocation>
</comment>
<reference evidence="7 8" key="1">
    <citation type="submission" date="2021-07" db="EMBL/GenBank/DDBJ databases">
        <title>The draft genome sequence of Sphingomicrobium sp. B8.</title>
        <authorList>
            <person name="Mu L."/>
        </authorList>
    </citation>
    <scope>NUCLEOTIDE SEQUENCE [LARGE SCALE GENOMIC DNA]</scope>
    <source>
        <strain evidence="7 8">B8</strain>
    </source>
</reference>
<dbReference type="EMBL" id="JAHVAH010000001">
    <property type="protein sequence ID" value="MBW0144944.1"/>
    <property type="molecule type" value="Genomic_DNA"/>
</dbReference>